<feature type="region of interest" description="Disordered" evidence="1">
    <location>
        <begin position="118"/>
        <end position="150"/>
    </location>
</feature>
<reference evidence="3 4" key="1">
    <citation type="submission" date="2024-03" db="EMBL/GenBank/DDBJ databases">
        <title>Mouse gut bacterial collection (mGBC) of GemPharmatech.</title>
        <authorList>
            <person name="He Y."/>
            <person name="Dong L."/>
            <person name="Wu D."/>
            <person name="Gao X."/>
            <person name="Lin Z."/>
        </authorList>
    </citation>
    <scope>NUCLEOTIDE SEQUENCE [LARGE SCALE GENOMIC DNA]</scope>
    <source>
        <strain evidence="3 4">32-10</strain>
    </source>
</reference>
<name>A0ABV4DCE4_9FIRM</name>
<organism evidence="3 4">
    <name type="scientific">Anaerostipes hominis</name>
    <name type="common">ex Lee et al. 2021</name>
    <dbReference type="NCBI Taxonomy" id="2025494"/>
    <lineage>
        <taxon>Bacteria</taxon>
        <taxon>Bacillati</taxon>
        <taxon>Bacillota</taxon>
        <taxon>Clostridia</taxon>
        <taxon>Lachnospirales</taxon>
        <taxon>Lachnospiraceae</taxon>
        <taxon>Anaerostipes</taxon>
    </lineage>
</organism>
<dbReference type="Proteomes" id="UP001565219">
    <property type="component" value="Unassembled WGS sequence"/>
</dbReference>
<dbReference type="InterPro" id="IPR056083">
    <property type="entry name" value="DUF7666"/>
</dbReference>
<dbReference type="EMBL" id="JBCLTR010000001">
    <property type="protein sequence ID" value="MEY8632212.1"/>
    <property type="molecule type" value="Genomic_DNA"/>
</dbReference>
<sequence>MEKGYKVFNQYLECRGFKYEVGKTYTESFKPICCERGFHYCTDLKDCFNYYTFDPHNKVAEIIAHGEIDRKSDNSKCCTSKIEIVREISWEEVLRLVNIGKSCSGFCNSGNRNSGNCNSGNRNSGDWNSGNRNSGNWNSGNRNSGNRNSGDWNKTNFASGCFNTSEPKINLFNKPSNWTYLDWIHSDARSLLNQINASPTEWISEQRMSDKEKEIHPDYKITGGYLKEKDTWDTSNEANEWWSGLSNDEKQIIKDIPNFDASIFKEITGIDVN</sequence>
<protein>
    <recommendedName>
        <fullName evidence="2">DUF7666 domain-containing protein</fullName>
    </recommendedName>
</protein>
<dbReference type="RefSeq" id="WP_369882305.1">
    <property type="nucleotide sequence ID" value="NZ_JBCLTR010000001.1"/>
</dbReference>
<evidence type="ECO:0000313" key="4">
    <source>
        <dbReference type="Proteomes" id="UP001565219"/>
    </source>
</evidence>
<dbReference type="Pfam" id="PF24703">
    <property type="entry name" value="DUF7666"/>
    <property type="match status" value="1"/>
</dbReference>
<feature type="domain" description="DUF7666" evidence="2">
    <location>
        <begin position="3"/>
        <end position="95"/>
    </location>
</feature>
<proteinExistence type="predicted"/>
<gene>
    <name evidence="3" type="ORF">AALG99_01515</name>
</gene>
<evidence type="ECO:0000256" key="1">
    <source>
        <dbReference type="SAM" id="MobiDB-lite"/>
    </source>
</evidence>
<keyword evidence="4" id="KW-1185">Reference proteome</keyword>
<evidence type="ECO:0000259" key="2">
    <source>
        <dbReference type="Pfam" id="PF24703"/>
    </source>
</evidence>
<accession>A0ABV4DCE4</accession>
<evidence type="ECO:0000313" key="3">
    <source>
        <dbReference type="EMBL" id="MEY8632212.1"/>
    </source>
</evidence>
<comment type="caution">
    <text evidence="3">The sequence shown here is derived from an EMBL/GenBank/DDBJ whole genome shotgun (WGS) entry which is preliminary data.</text>
</comment>